<gene>
    <name evidence="3" type="ORF">GCM10022215_09370</name>
</gene>
<feature type="region of interest" description="Disordered" evidence="1">
    <location>
        <begin position="150"/>
        <end position="178"/>
    </location>
</feature>
<feature type="compositionally biased region" description="Basic and acidic residues" evidence="1">
    <location>
        <begin position="165"/>
        <end position="178"/>
    </location>
</feature>
<evidence type="ECO:0000256" key="2">
    <source>
        <dbReference type="SAM" id="Phobius"/>
    </source>
</evidence>
<feature type="transmembrane region" description="Helical" evidence="2">
    <location>
        <begin position="113"/>
        <end position="133"/>
    </location>
</feature>
<feature type="compositionally biased region" description="Low complexity" evidence="1">
    <location>
        <begin position="150"/>
        <end position="164"/>
    </location>
</feature>
<keyword evidence="2" id="KW-0812">Transmembrane</keyword>
<evidence type="ECO:0000256" key="1">
    <source>
        <dbReference type="SAM" id="MobiDB-lite"/>
    </source>
</evidence>
<evidence type="ECO:0000313" key="4">
    <source>
        <dbReference type="Proteomes" id="UP001501495"/>
    </source>
</evidence>
<organism evidence="3 4">
    <name type="scientific">Nocardioides fonticola</name>
    <dbReference type="NCBI Taxonomy" id="450363"/>
    <lineage>
        <taxon>Bacteria</taxon>
        <taxon>Bacillati</taxon>
        <taxon>Actinomycetota</taxon>
        <taxon>Actinomycetes</taxon>
        <taxon>Propionibacteriales</taxon>
        <taxon>Nocardioidaceae</taxon>
        <taxon>Nocardioides</taxon>
    </lineage>
</organism>
<feature type="transmembrane region" description="Helical" evidence="2">
    <location>
        <begin position="77"/>
        <end position="101"/>
    </location>
</feature>
<keyword evidence="2" id="KW-0472">Membrane</keyword>
<evidence type="ECO:0008006" key="5">
    <source>
        <dbReference type="Google" id="ProtNLM"/>
    </source>
</evidence>
<dbReference type="Proteomes" id="UP001501495">
    <property type="component" value="Unassembled WGS sequence"/>
</dbReference>
<sequence length="178" mass="17355">MMTTASKQVTAPATGGGVLLGAAGLAAVAGLALTAVGAVAAGSAGALGALAGTAIVVGVMLMGAASVDVVAGLAPQFALLFALLTYLLQVLALALVFVILQRSGVLESDLDRRWLGGAAIAAVLGWTAGHVALATRRRIPVYDLPAATSSAASSAASSATSSEASVDRSADRIQAGER</sequence>
<keyword evidence="4" id="KW-1185">Reference proteome</keyword>
<name>A0ABP7XDY8_9ACTN</name>
<comment type="caution">
    <text evidence="3">The sequence shown here is derived from an EMBL/GenBank/DDBJ whole genome shotgun (WGS) entry which is preliminary data.</text>
</comment>
<evidence type="ECO:0000313" key="3">
    <source>
        <dbReference type="EMBL" id="GAA4112766.1"/>
    </source>
</evidence>
<feature type="transmembrane region" description="Helical" evidence="2">
    <location>
        <begin position="44"/>
        <end position="65"/>
    </location>
</feature>
<dbReference type="EMBL" id="BAAAZH010000008">
    <property type="protein sequence ID" value="GAA4112766.1"/>
    <property type="molecule type" value="Genomic_DNA"/>
</dbReference>
<accession>A0ABP7XDY8</accession>
<proteinExistence type="predicted"/>
<reference evidence="4" key="1">
    <citation type="journal article" date="2019" name="Int. J. Syst. Evol. Microbiol.">
        <title>The Global Catalogue of Microorganisms (GCM) 10K type strain sequencing project: providing services to taxonomists for standard genome sequencing and annotation.</title>
        <authorList>
            <consortium name="The Broad Institute Genomics Platform"/>
            <consortium name="The Broad Institute Genome Sequencing Center for Infectious Disease"/>
            <person name="Wu L."/>
            <person name="Ma J."/>
        </authorList>
    </citation>
    <scope>NUCLEOTIDE SEQUENCE [LARGE SCALE GENOMIC DNA]</scope>
    <source>
        <strain evidence="4">JCM 16703</strain>
    </source>
</reference>
<keyword evidence="2" id="KW-1133">Transmembrane helix</keyword>
<protein>
    <recommendedName>
        <fullName evidence="5">ATP synthase protein I</fullName>
    </recommendedName>
</protein>
<dbReference type="RefSeq" id="WP_344732081.1">
    <property type="nucleotide sequence ID" value="NZ_BAAAZH010000008.1"/>
</dbReference>